<keyword evidence="3" id="KW-1185">Reference proteome</keyword>
<dbReference type="Proteomes" id="UP000588098">
    <property type="component" value="Unassembled WGS sequence"/>
</dbReference>
<name>A0A7W9Q516_9ACTN</name>
<feature type="compositionally biased region" description="Basic and acidic residues" evidence="1">
    <location>
        <begin position="222"/>
        <end position="236"/>
    </location>
</feature>
<feature type="compositionally biased region" description="Low complexity" evidence="1">
    <location>
        <begin position="1"/>
        <end position="21"/>
    </location>
</feature>
<reference evidence="2 3" key="1">
    <citation type="submission" date="2020-08" db="EMBL/GenBank/DDBJ databases">
        <title>Genomic Encyclopedia of Type Strains, Phase III (KMG-III): the genomes of soil and plant-associated and newly described type strains.</title>
        <authorList>
            <person name="Whitman W."/>
        </authorList>
    </citation>
    <scope>NUCLEOTIDE SEQUENCE [LARGE SCALE GENOMIC DNA]</scope>
    <source>
        <strain evidence="2 3">CECT 8305</strain>
    </source>
</reference>
<organism evidence="2 3">
    <name type="scientific">Streptomyces zagrosensis</name>
    <dbReference type="NCBI Taxonomy" id="1042984"/>
    <lineage>
        <taxon>Bacteria</taxon>
        <taxon>Bacillati</taxon>
        <taxon>Actinomycetota</taxon>
        <taxon>Actinomycetes</taxon>
        <taxon>Kitasatosporales</taxon>
        <taxon>Streptomycetaceae</taxon>
        <taxon>Streptomyces</taxon>
    </lineage>
</organism>
<proteinExistence type="predicted"/>
<feature type="region of interest" description="Disordered" evidence="1">
    <location>
        <begin position="1"/>
        <end position="30"/>
    </location>
</feature>
<comment type="caution">
    <text evidence="2">The sequence shown here is derived from an EMBL/GenBank/DDBJ whole genome shotgun (WGS) entry which is preliminary data.</text>
</comment>
<gene>
    <name evidence="2" type="ORF">FHS42_000780</name>
</gene>
<sequence length="350" mass="38125">MRPPAAARPAAPAGPPTSRASPRGRARRRVSARARVAARARVGARRCVRARAGGRVDGRARRCADGRTRAREHVGTRARARARARTCLGTRARTRTRRRVSARTRARVRSRVGARARARRCLDARCRARGGARARARTCPGTRARARTRRRTPARARGHARFRWVHGAQGAHRAQGVYGVRPAGRVVHGPVGRGLMAVAAATPWGAVATLFAERAACGAQQHGRERSRDEAREEAYPARPGRGEGGNWTTFGPWAEPQCPGSVLSLHLRPLPGHRRPRTFAPHPTYVASVSATCSVLVHLTTALSPQTSPRFSLRFFTSALPSHCGYIAFPSRCAALSSTGPWAARERRR</sequence>
<dbReference type="EMBL" id="JACHJL010000002">
    <property type="protein sequence ID" value="MBB5933754.1"/>
    <property type="molecule type" value="Genomic_DNA"/>
</dbReference>
<dbReference type="AlphaFoldDB" id="A0A7W9Q516"/>
<evidence type="ECO:0000313" key="3">
    <source>
        <dbReference type="Proteomes" id="UP000588098"/>
    </source>
</evidence>
<feature type="region of interest" description="Disordered" evidence="1">
    <location>
        <begin position="219"/>
        <end position="246"/>
    </location>
</feature>
<protein>
    <submittedName>
        <fullName evidence="2">Uncharacterized protein</fullName>
    </submittedName>
</protein>
<accession>A0A7W9Q516</accession>
<evidence type="ECO:0000256" key="1">
    <source>
        <dbReference type="SAM" id="MobiDB-lite"/>
    </source>
</evidence>
<evidence type="ECO:0000313" key="2">
    <source>
        <dbReference type="EMBL" id="MBB5933754.1"/>
    </source>
</evidence>